<feature type="compositionally biased region" description="Acidic residues" evidence="6">
    <location>
        <begin position="283"/>
        <end position="296"/>
    </location>
</feature>
<dbReference type="RefSeq" id="XP_017991707.1">
    <property type="nucleotide sequence ID" value="XM_018138448.1"/>
</dbReference>
<feature type="compositionally biased region" description="Polar residues" evidence="6">
    <location>
        <begin position="1"/>
        <end position="19"/>
    </location>
</feature>
<dbReference type="PANTHER" id="PTHR14211">
    <property type="entry name" value="GLIOMA SUPPRESSOR CANDIDATE REGION GENE 2"/>
    <property type="match status" value="1"/>
</dbReference>
<evidence type="ECO:0000256" key="5">
    <source>
        <dbReference type="PIRNR" id="PIRNR017302"/>
    </source>
</evidence>
<organism evidence="7 8">
    <name type="scientific">Malassezia pachydermatis</name>
    <dbReference type="NCBI Taxonomy" id="77020"/>
    <lineage>
        <taxon>Eukaryota</taxon>
        <taxon>Fungi</taxon>
        <taxon>Dikarya</taxon>
        <taxon>Basidiomycota</taxon>
        <taxon>Ustilaginomycotina</taxon>
        <taxon>Malasseziomycetes</taxon>
        <taxon>Malasseziales</taxon>
        <taxon>Malasseziaceae</taxon>
        <taxon>Malassezia</taxon>
    </lineage>
</organism>
<feature type="region of interest" description="Disordered" evidence="6">
    <location>
        <begin position="55"/>
        <end position="96"/>
    </location>
</feature>
<feature type="region of interest" description="Disordered" evidence="6">
    <location>
        <begin position="357"/>
        <end position="397"/>
    </location>
</feature>
<comment type="subcellular location">
    <subcellularLocation>
        <location evidence="5">Nucleus</location>
        <location evidence="5">Nucleolus</location>
    </subcellularLocation>
    <subcellularLocation>
        <location evidence="5">Nucleus</location>
        <location evidence="5">Nucleoplasm</location>
    </subcellularLocation>
</comment>
<dbReference type="GO" id="GO:0000027">
    <property type="term" value="P:ribosomal large subunit assembly"/>
    <property type="evidence" value="ECO:0007669"/>
    <property type="project" value="UniProtKB-UniRule"/>
</dbReference>
<dbReference type="GO" id="GO:0005654">
    <property type="term" value="C:nucleoplasm"/>
    <property type="evidence" value="ECO:0007669"/>
    <property type="project" value="UniProtKB-SubCell"/>
</dbReference>
<proteinExistence type="inferred from homology"/>
<evidence type="ECO:0000256" key="2">
    <source>
        <dbReference type="ARBA" id="ARBA00018339"/>
    </source>
</evidence>
<feature type="region of interest" description="Disordered" evidence="6">
    <location>
        <begin position="283"/>
        <end position="334"/>
    </location>
</feature>
<protein>
    <recommendedName>
        <fullName evidence="2 5">Ribosome biogenesis protein NOP53</fullName>
    </recommendedName>
</protein>
<gene>
    <name evidence="7" type="ORF">Malapachy_3992</name>
</gene>
<evidence type="ECO:0000256" key="3">
    <source>
        <dbReference type="ARBA" id="ARBA00022517"/>
    </source>
</evidence>
<comment type="caution">
    <text evidence="7">The sequence shown here is derived from an EMBL/GenBank/DDBJ whole genome shotgun (WGS) entry which is preliminary data.</text>
</comment>
<dbReference type="STRING" id="77020.A0A0M9VP72"/>
<feature type="region of interest" description="Disordered" evidence="6">
    <location>
        <begin position="428"/>
        <end position="452"/>
    </location>
</feature>
<reference evidence="7 8" key="1">
    <citation type="submission" date="2015-07" db="EMBL/GenBank/DDBJ databases">
        <title>Draft Genome Sequence of Malassezia furfur CBS1878 and Malassezia pachydermatis CBS1879.</title>
        <authorList>
            <person name="Triana S."/>
            <person name="Ohm R."/>
            <person name="Gonzalez A."/>
            <person name="DeCock H."/>
            <person name="Restrepo S."/>
            <person name="Celis A."/>
        </authorList>
    </citation>
    <scope>NUCLEOTIDE SEQUENCE [LARGE SCALE GENOMIC DNA]</scope>
    <source>
        <strain evidence="7 8">CBS 1879</strain>
    </source>
</reference>
<dbReference type="EMBL" id="LGAV01000004">
    <property type="protein sequence ID" value="KOS14075.1"/>
    <property type="molecule type" value="Genomic_DNA"/>
</dbReference>
<dbReference type="GO" id="GO:0005730">
    <property type="term" value="C:nucleolus"/>
    <property type="evidence" value="ECO:0007669"/>
    <property type="project" value="UniProtKB-SubCell"/>
</dbReference>
<dbReference type="VEuPathDB" id="FungiDB:Malapachy_3992"/>
<accession>A0A0M9VP72</accession>
<dbReference type="Pfam" id="PF07767">
    <property type="entry name" value="Nop53"/>
    <property type="match status" value="1"/>
</dbReference>
<evidence type="ECO:0000256" key="6">
    <source>
        <dbReference type="SAM" id="MobiDB-lite"/>
    </source>
</evidence>
<dbReference type="GeneID" id="28730324"/>
<evidence type="ECO:0000256" key="4">
    <source>
        <dbReference type="ARBA" id="ARBA00023242"/>
    </source>
</evidence>
<sequence length="452" mass="51477">MSKTKTAKSDTLTSVSSTDIGRPAQYKQPSRKGKRSWRKNIDLSATEAALEDIREQERTVGAPAHKRKDAELFVEDRSGQETQLARQARGKRKLKSQEILAQRSAVPAIPHRQRSTFQLDTKTRGGKAAASGLSEKVKRRLRILASRPHEGEQGLSEMGSAGKIQSDAVLAEKHDLWGAEAPQPANDWVAPAMVTGIHKPRSMQHEPHAPAKVAPAVTKPHPGTSYNPDFDSHEALIQKAFDKAKTQEMTEEEVKRLTEKFKDVSRPKNMDSYMGMVIDQPDESAADAEDDENDDNDLPHAPKLPGRKTSAQRRREARAKEQQRQAMQRRKERQLRAMMSELPTHLKKMKKVQQTRAEMIQQRRERKRQRLEEEGIAGFKVGKHKVPEQRMDVQTGEELSESLRQLKPEGNLFWDRFQSLQARGLAEARKPVLPTRRRLKTKTYDRHSFKRD</sequence>
<evidence type="ECO:0000313" key="8">
    <source>
        <dbReference type="Proteomes" id="UP000037751"/>
    </source>
</evidence>
<dbReference type="AlphaFoldDB" id="A0A0M9VP72"/>
<feature type="compositionally biased region" description="Basic and acidic residues" evidence="6">
    <location>
        <begin position="68"/>
        <end position="79"/>
    </location>
</feature>
<feature type="compositionally biased region" description="Basic and acidic residues" evidence="6">
    <location>
        <begin position="442"/>
        <end position="452"/>
    </location>
</feature>
<dbReference type="InterPro" id="IPR011687">
    <property type="entry name" value="Nop53/GLTSCR2"/>
</dbReference>
<dbReference type="PANTHER" id="PTHR14211:SF7">
    <property type="entry name" value="RIBOSOME BIOGENESIS PROTEIN NOP53"/>
    <property type="match status" value="1"/>
</dbReference>
<feature type="region of interest" description="Disordered" evidence="6">
    <location>
        <begin position="1"/>
        <end position="40"/>
    </location>
</feature>
<keyword evidence="3 5" id="KW-0690">Ribosome biogenesis</keyword>
<comment type="similarity">
    <text evidence="1 5">Belongs to the NOP53 family.</text>
</comment>
<keyword evidence="4 5" id="KW-0539">Nucleus</keyword>
<evidence type="ECO:0000256" key="1">
    <source>
        <dbReference type="ARBA" id="ARBA00008838"/>
    </source>
</evidence>
<dbReference type="OrthoDB" id="5072at2759"/>
<feature type="compositionally biased region" description="Basic residues" evidence="6">
    <location>
        <begin position="29"/>
        <end position="38"/>
    </location>
</feature>
<comment type="function">
    <text evidence="5">May play a role in ribosome biogenesis.</text>
</comment>
<name>A0A0M9VP72_9BASI</name>
<dbReference type="Proteomes" id="UP000037751">
    <property type="component" value="Unassembled WGS sequence"/>
</dbReference>
<dbReference type="GO" id="GO:0008097">
    <property type="term" value="F:5S rRNA binding"/>
    <property type="evidence" value="ECO:0007669"/>
    <property type="project" value="TreeGrafter"/>
</dbReference>
<dbReference type="GO" id="GO:0006364">
    <property type="term" value="P:rRNA processing"/>
    <property type="evidence" value="ECO:0007669"/>
    <property type="project" value="TreeGrafter"/>
</dbReference>
<evidence type="ECO:0000313" key="7">
    <source>
        <dbReference type="EMBL" id="KOS14075.1"/>
    </source>
</evidence>
<dbReference type="PIRSF" id="PIRSF017302">
    <property type="entry name" value="Gltscr2"/>
    <property type="match status" value="1"/>
</dbReference>
<keyword evidence="8" id="KW-1185">Reference proteome</keyword>